<dbReference type="InterPro" id="IPR042288">
    <property type="entry name" value="LRAT"/>
</dbReference>
<protein>
    <submittedName>
        <fullName evidence="4">Lecithin retinol acyltransferase a</fullName>
    </submittedName>
</protein>
<dbReference type="AlphaFoldDB" id="A0A8C4R3B9"/>
<organism evidence="4 5">
    <name type="scientific">Eptatretus burgeri</name>
    <name type="common">Inshore hagfish</name>
    <dbReference type="NCBI Taxonomy" id="7764"/>
    <lineage>
        <taxon>Eukaryota</taxon>
        <taxon>Metazoa</taxon>
        <taxon>Chordata</taxon>
        <taxon>Craniata</taxon>
        <taxon>Vertebrata</taxon>
        <taxon>Cyclostomata</taxon>
        <taxon>Myxini</taxon>
        <taxon>Myxiniformes</taxon>
        <taxon>Myxinidae</taxon>
        <taxon>Eptatretinae</taxon>
        <taxon>Eptatretus</taxon>
    </lineage>
</organism>
<evidence type="ECO:0000256" key="2">
    <source>
        <dbReference type="SAM" id="Phobius"/>
    </source>
</evidence>
<accession>A0A8C4R3B9</accession>
<dbReference type="Proteomes" id="UP000694388">
    <property type="component" value="Unplaced"/>
</dbReference>
<sequence length="208" mass="23533">MEMSKELPKGQELRGCAYKRGDMLQVPRTIFTHFGIYLGNRRVAHFLPDILPLLTNDQRLLTSVVTNTRLILGCMARKGTVRIDCLEDFVYGAPVVRVNVLDSEDGTLEGLNSLPPEEVAQRAEHYLGDLVYSLLWNNCEHFVTYCRYGTARSLQTDKLCAFLKRCIRDRWSILPSVLLGLVFTSYFGPSIIVTLLTAIMSLLIWMAG</sequence>
<dbReference type="GO" id="GO:0047173">
    <property type="term" value="F:phosphatidylcholine-retinol O-acyltransferase activity"/>
    <property type="evidence" value="ECO:0007669"/>
    <property type="project" value="InterPro"/>
</dbReference>
<dbReference type="GO" id="GO:0042572">
    <property type="term" value="P:retinol metabolic process"/>
    <property type="evidence" value="ECO:0007669"/>
    <property type="project" value="InterPro"/>
</dbReference>
<keyword evidence="2" id="KW-0472">Membrane</keyword>
<reference evidence="4" key="2">
    <citation type="submission" date="2025-09" db="UniProtKB">
        <authorList>
            <consortium name="Ensembl"/>
        </authorList>
    </citation>
    <scope>IDENTIFICATION</scope>
</reference>
<dbReference type="GO" id="GO:0005791">
    <property type="term" value="C:rough endoplasmic reticulum"/>
    <property type="evidence" value="ECO:0007669"/>
    <property type="project" value="TreeGrafter"/>
</dbReference>
<dbReference type="Pfam" id="PF04970">
    <property type="entry name" value="LRAT"/>
    <property type="match status" value="1"/>
</dbReference>
<dbReference type="PROSITE" id="PS51934">
    <property type="entry name" value="LRAT"/>
    <property type="match status" value="1"/>
</dbReference>
<dbReference type="PANTHER" id="PTHR46678:SF1">
    <property type="entry name" value="LECITHIN RETINOL ACYLTRANSFERASE"/>
    <property type="match status" value="1"/>
</dbReference>
<name>A0A8C4R3B9_EPTBU</name>
<dbReference type="OMA" id="PFCLWMV"/>
<feature type="active site" description="Acyl-thioester intermediate" evidence="1">
    <location>
        <position position="139"/>
    </location>
</feature>
<feature type="transmembrane region" description="Helical" evidence="2">
    <location>
        <begin position="173"/>
        <end position="206"/>
    </location>
</feature>
<evidence type="ECO:0000256" key="1">
    <source>
        <dbReference type="PIRSR" id="PIRSR642288-1"/>
    </source>
</evidence>
<dbReference type="InterPro" id="IPR007053">
    <property type="entry name" value="LRAT_dom"/>
</dbReference>
<evidence type="ECO:0000259" key="3">
    <source>
        <dbReference type="PROSITE" id="PS51934"/>
    </source>
</evidence>
<keyword evidence="2" id="KW-1133">Transmembrane helix</keyword>
<proteinExistence type="predicted"/>
<evidence type="ECO:0000313" key="5">
    <source>
        <dbReference type="Proteomes" id="UP000694388"/>
    </source>
</evidence>
<reference evidence="4" key="1">
    <citation type="submission" date="2025-08" db="UniProtKB">
        <authorList>
            <consortium name="Ensembl"/>
        </authorList>
    </citation>
    <scope>IDENTIFICATION</scope>
</reference>
<feature type="domain" description="LRAT" evidence="3">
    <location>
        <begin position="23"/>
        <end position="155"/>
    </location>
</feature>
<dbReference type="GeneTree" id="ENSGT00510000047351"/>
<keyword evidence="2" id="KW-0812">Transmembrane</keyword>
<dbReference type="PANTHER" id="PTHR46678">
    <property type="entry name" value="LECITHIN RETINOL ACYLTRANSFERASE"/>
    <property type="match status" value="1"/>
</dbReference>
<keyword evidence="5" id="KW-1185">Reference proteome</keyword>
<dbReference type="Ensembl" id="ENSEBUT00000025238.1">
    <property type="protein sequence ID" value="ENSEBUP00000024662.1"/>
    <property type="gene ID" value="ENSEBUG00000015226.1"/>
</dbReference>
<dbReference type="GO" id="GO:0006776">
    <property type="term" value="P:vitamin A metabolic process"/>
    <property type="evidence" value="ECO:0007669"/>
    <property type="project" value="TreeGrafter"/>
</dbReference>
<dbReference type="Gene3D" id="3.90.1720.10">
    <property type="entry name" value="endopeptidase domain like (from Nostoc punctiforme)"/>
    <property type="match status" value="1"/>
</dbReference>
<evidence type="ECO:0000313" key="4">
    <source>
        <dbReference type="Ensembl" id="ENSEBUP00000024662.1"/>
    </source>
</evidence>